<reference evidence="2 3" key="1">
    <citation type="journal article" date="2018" name="Sci. Rep.">
        <title>Comparative genomics provides insights into the lifestyle and reveals functional heterogeneity of dark septate endophytic fungi.</title>
        <authorList>
            <person name="Knapp D.G."/>
            <person name="Nemeth J.B."/>
            <person name="Barry K."/>
            <person name="Hainaut M."/>
            <person name="Henrissat B."/>
            <person name="Johnson J."/>
            <person name="Kuo A."/>
            <person name="Lim J.H.P."/>
            <person name="Lipzen A."/>
            <person name="Nolan M."/>
            <person name="Ohm R.A."/>
            <person name="Tamas L."/>
            <person name="Grigoriev I.V."/>
            <person name="Spatafora J.W."/>
            <person name="Nagy L.G."/>
            <person name="Kovacs G.M."/>
        </authorList>
    </citation>
    <scope>NUCLEOTIDE SEQUENCE [LARGE SCALE GENOMIC DNA]</scope>
    <source>
        <strain evidence="2 3">DSE2036</strain>
    </source>
</reference>
<keyword evidence="3" id="KW-1185">Reference proteome</keyword>
<evidence type="ECO:0000259" key="1">
    <source>
        <dbReference type="Pfam" id="PF09995"/>
    </source>
</evidence>
<evidence type="ECO:0000313" key="3">
    <source>
        <dbReference type="Proteomes" id="UP000244855"/>
    </source>
</evidence>
<dbReference type="STRING" id="97972.A0A2V1EGU6"/>
<evidence type="ECO:0000313" key="2">
    <source>
        <dbReference type="EMBL" id="PVI08575.1"/>
    </source>
</evidence>
<dbReference type="PANTHER" id="PTHR36124">
    <property type="match status" value="1"/>
</dbReference>
<gene>
    <name evidence="2" type="ORF">DM02DRAFT_607961</name>
</gene>
<protein>
    <recommendedName>
        <fullName evidence="1">ER-bound oxygenase mpaB/mpaB'/Rubber oxygenase catalytic domain-containing protein</fullName>
    </recommendedName>
</protein>
<sequence>MDYLNHLLPPPLYSKAAKGLAIFASYVVLCRALRYLRRNRRHAQYPYKTRQDFSKMTAEHAYEIVEYCMSLEFPFVATKSLEFALFRTYGIPTISKLLCQTQQLSEEKYAARRYADTNILIGEFLSHSPTSDRANAAISRMNYIHGRYQKAGKISNDDLLYTLALFVLEVDRWIGLYEWRSLTPMEVCAFGTHWKSVGDAMGISYEDLAHGPNSFKDGCEFYEDIKEWSEAYEKKQMVPDSYNHKLAEETTRILLVNVPSIAVPYLKPVVTTLMDDRLRLAMMYEKPHTIYPRLLFSFLELRRLFIKYFMLPRPYYFRRSYLSDDADPKTGRYYRMIYQSEPWYVKPTFWARIEPFSLYRWITGRAYPDGKRFKPEGYAIFEVGPANLEKKGQEECSETYERLMNSSRGGCPFAHVKA</sequence>
<feature type="domain" description="ER-bound oxygenase mpaB/mpaB'/Rubber oxygenase catalytic" evidence="1">
    <location>
        <begin position="112"/>
        <end position="285"/>
    </location>
</feature>
<accession>A0A2V1EGU6</accession>
<dbReference type="InterPro" id="IPR046366">
    <property type="entry name" value="MPAB"/>
</dbReference>
<proteinExistence type="predicted"/>
<dbReference type="OrthoDB" id="545169at2759"/>
<dbReference type="AlphaFoldDB" id="A0A2V1EGU6"/>
<dbReference type="EMBL" id="KZ805300">
    <property type="protein sequence ID" value="PVI08575.1"/>
    <property type="molecule type" value="Genomic_DNA"/>
</dbReference>
<name>A0A2V1EGU6_9PLEO</name>
<dbReference type="GO" id="GO:0016491">
    <property type="term" value="F:oxidoreductase activity"/>
    <property type="evidence" value="ECO:0007669"/>
    <property type="project" value="InterPro"/>
</dbReference>
<dbReference type="Proteomes" id="UP000244855">
    <property type="component" value="Unassembled WGS sequence"/>
</dbReference>
<organism evidence="2 3">
    <name type="scientific">Periconia macrospinosa</name>
    <dbReference type="NCBI Taxonomy" id="97972"/>
    <lineage>
        <taxon>Eukaryota</taxon>
        <taxon>Fungi</taxon>
        <taxon>Dikarya</taxon>
        <taxon>Ascomycota</taxon>
        <taxon>Pezizomycotina</taxon>
        <taxon>Dothideomycetes</taxon>
        <taxon>Pleosporomycetidae</taxon>
        <taxon>Pleosporales</taxon>
        <taxon>Massarineae</taxon>
        <taxon>Periconiaceae</taxon>
        <taxon>Periconia</taxon>
    </lineage>
</organism>
<dbReference type="InterPro" id="IPR018713">
    <property type="entry name" value="MPAB/Lcp_cat_dom"/>
</dbReference>
<dbReference type="PANTHER" id="PTHR36124:SF1">
    <property type="entry name" value="ER-BOUND OXYGENASE MPAB_MPAB'_RUBBER OXYGENASE CATALYTIC DOMAIN-CONTAINING PROTEIN"/>
    <property type="match status" value="1"/>
</dbReference>
<dbReference type="Pfam" id="PF09995">
    <property type="entry name" value="MPAB_Lcp_cat"/>
    <property type="match status" value="1"/>
</dbReference>